<evidence type="ECO:0000256" key="10">
    <source>
        <dbReference type="SAM" id="MobiDB-lite"/>
    </source>
</evidence>
<keyword evidence="2 9" id="KW-0479">Metal-binding</keyword>
<dbReference type="InterPro" id="IPR044713">
    <property type="entry name" value="DNJA1/2-like"/>
</dbReference>
<dbReference type="GO" id="GO:0008270">
    <property type="term" value="F:zinc ion binding"/>
    <property type="evidence" value="ECO:0007669"/>
    <property type="project" value="UniProtKB-KW"/>
</dbReference>
<dbReference type="InterPro" id="IPR018253">
    <property type="entry name" value="DnaJ_domain_CS"/>
</dbReference>
<keyword evidence="8" id="KW-0636">Prenylation</keyword>
<dbReference type="HAMAP" id="MF_01152">
    <property type="entry name" value="DnaJ"/>
    <property type="match status" value="1"/>
</dbReference>
<feature type="domain" description="CR-type" evidence="12">
    <location>
        <begin position="138"/>
        <end position="221"/>
    </location>
</feature>
<dbReference type="GO" id="GO:0009408">
    <property type="term" value="P:response to heat"/>
    <property type="evidence" value="ECO:0007669"/>
    <property type="project" value="InterPro"/>
</dbReference>
<evidence type="ECO:0000256" key="1">
    <source>
        <dbReference type="ARBA" id="ARBA00022481"/>
    </source>
</evidence>
<dbReference type="PROSITE" id="PS51188">
    <property type="entry name" value="ZF_CR"/>
    <property type="match status" value="1"/>
</dbReference>
<dbReference type="EMBL" id="QEAM01000015">
    <property type="protein sequence ID" value="TPX50606.1"/>
    <property type="molecule type" value="Genomic_DNA"/>
</dbReference>
<dbReference type="InterPro" id="IPR036410">
    <property type="entry name" value="HSP_DnaJ_Cys-rich_dom_sf"/>
</dbReference>
<dbReference type="PANTHER" id="PTHR43888">
    <property type="entry name" value="DNAJ-LIKE-2, ISOFORM A-RELATED"/>
    <property type="match status" value="1"/>
</dbReference>
<dbReference type="PROSITE" id="PS00636">
    <property type="entry name" value="DNAJ_1"/>
    <property type="match status" value="1"/>
</dbReference>
<evidence type="ECO:0000256" key="8">
    <source>
        <dbReference type="ARBA" id="ARBA00023289"/>
    </source>
</evidence>
<dbReference type="Gene3D" id="1.10.287.110">
    <property type="entry name" value="DnaJ domain"/>
    <property type="match status" value="1"/>
</dbReference>
<dbReference type="PRINTS" id="PR00625">
    <property type="entry name" value="JDOMAIN"/>
</dbReference>
<dbReference type="InterPro" id="IPR036869">
    <property type="entry name" value="J_dom_sf"/>
</dbReference>
<dbReference type="OrthoDB" id="550424at2759"/>
<evidence type="ECO:0000313" key="15">
    <source>
        <dbReference type="Proteomes" id="UP000317494"/>
    </source>
</evidence>
<dbReference type="Proteomes" id="UP000317494">
    <property type="component" value="Unassembled WGS sequence"/>
</dbReference>
<dbReference type="EMBL" id="QEAN01000275">
    <property type="protein sequence ID" value="TPX41306.1"/>
    <property type="molecule type" value="Genomic_DNA"/>
</dbReference>
<dbReference type="SUPFAM" id="SSF49493">
    <property type="entry name" value="HSP40/DnaJ peptide-binding domain"/>
    <property type="match status" value="2"/>
</dbReference>
<evidence type="ECO:0000256" key="7">
    <source>
        <dbReference type="ARBA" id="ARBA00023288"/>
    </source>
</evidence>
<dbReference type="STRING" id="286115.A0A507DGD7"/>
<dbReference type="FunFam" id="2.10.230.10:FF:000001">
    <property type="entry name" value="DnaJ subfamily A member 2"/>
    <property type="match status" value="1"/>
</dbReference>
<keyword evidence="5 9" id="KW-0862">Zinc</keyword>
<evidence type="ECO:0000259" key="11">
    <source>
        <dbReference type="PROSITE" id="PS50076"/>
    </source>
</evidence>
<accession>A0A507DGD7</accession>
<dbReference type="Pfam" id="PF00684">
    <property type="entry name" value="DnaJ_CXXCXGXG"/>
    <property type="match status" value="1"/>
</dbReference>
<dbReference type="VEuPathDB" id="FungiDB:SeMB42_g05620"/>
<dbReference type="InterPro" id="IPR001305">
    <property type="entry name" value="HSP_DnaJ_Cys-rich_dom"/>
</dbReference>
<dbReference type="SMART" id="SM00271">
    <property type="entry name" value="DnaJ"/>
    <property type="match status" value="1"/>
</dbReference>
<dbReference type="SUPFAM" id="SSF46565">
    <property type="entry name" value="Chaperone J-domain"/>
    <property type="match status" value="1"/>
</dbReference>
<protein>
    <recommendedName>
        <fullName evidence="17">J domain-containing protein</fullName>
    </recommendedName>
</protein>
<dbReference type="InterPro" id="IPR012724">
    <property type="entry name" value="DnaJ"/>
</dbReference>
<keyword evidence="6" id="KW-0143">Chaperone</keyword>
<dbReference type="CDD" id="cd06257">
    <property type="entry name" value="DnaJ"/>
    <property type="match status" value="1"/>
</dbReference>
<evidence type="ECO:0000313" key="16">
    <source>
        <dbReference type="Proteomes" id="UP000320475"/>
    </source>
</evidence>
<dbReference type="InterPro" id="IPR001623">
    <property type="entry name" value="DnaJ_domain"/>
</dbReference>
<dbReference type="SUPFAM" id="SSF57938">
    <property type="entry name" value="DnaJ/Hsp40 cysteine-rich domain"/>
    <property type="match status" value="1"/>
</dbReference>
<evidence type="ECO:0000313" key="13">
    <source>
        <dbReference type="EMBL" id="TPX41306.1"/>
    </source>
</evidence>
<dbReference type="AlphaFoldDB" id="A0A507DGD7"/>
<feature type="compositionally biased region" description="Acidic residues" evidence="10">
    <location>
        <begin position="399"/>
        <end position="409"/>
    </location>
</feature>
<sequence>MSRHSRNKDMAKDTKLYDILEVSPTASDADLKKAYRKLALKFHPDKNPDAGDKFKEINHAFEVLSDPQKREVYDQYGEEGLSNDGGMGGGMSPEDLFSQLFGGGMFGGGGGRSRPSGPRRGKDMAHSLKVSLEDLYKGKTSKLALQKQVLCSKCEGKGGKEGATKTCSICNGRGVKVVMRQIGPMIQQLQQTCPECNGEGEIIKEKDRCKGCSGKKVIQERKVLEVHIDKGMQDGQKVTFSGEGDQAPGIVPGDIIIVLEEKEHPKFKRKGDDLFYEAKIDLLTALAGGQFAITHLDDRMLVVSILPGEVITPGCIKVISGEGMPAYKRPFDKGNLVVKFEIQFPKSNWVEPSRLALLEQVLPPREPLPPANGAEVEEVVLADIDPIQQQRSQYGNGAMEEDEEHGPKE</sequence>
<dbReference type="Proteomes" id="UP000320475">
    <property type="component" value="Unassembled WGS sequence"/>
</dbReference>
<dbReference type="CDD" id="cd10747">
    <property type="entry name" value="DnaJ_C"/>
    <property type="match status" value="1"/>
</dbReference>
<evidence type="ECO:0008006" key="17">
    <source>
        <dbReference type="Google" id="ProtNLM"/>
    </source>
</evidence>
<dbReference type="GO" id="GO:0030544">
    <property type="term" value="F:Hsp70 protein binding"/>
    <property type="evidence" value="ECO:0007669"/>
    <property type="project" value="InterPro"/>
</dbReference>
<dbReference type="PROSITE" id="PS50076">
    <property type="entry name" value="DNAJ_2"/>
    <property type="match status" value="1"/>
</dbReference>
<organism evidence="14 16">
    <name type="scientific">Synchytrium endobioticum</name>
    <dbReference type="NCBI Taxonomy" id="286115"/>
    <lineage>
        <taxon>Eukaryota</taxon>
        <taxon>Fungi</taxon>
        <taxon>Fungi incertae sedis</taxon>
        <taxon>Chytridiomycota</taxon>
        <taxon>Chytridiomycota incertae sedis</taxon>
        <taxon>Chytridiomycetes</taxon>
        <taxon>Synchytriales</taxon>
        <taxon>Synchytriaceae</taxon>
        <taxon>Synchytrium</taxon>
    </lineage>
</organism>
<dbReference type="FunFam" id="2.60.260.20:FF:000068">
    <property type="entry name" value="Chaperone protein dnaJ 3"/>
    <property type="match status" value="1"/>
</dbReference>
<dbReference type="Gene3D" id="2.10.230.10">
    <property type="entry name" value="Heat shock protein DnaJ, cysteine-rich domain"/>
    <property type="match status" value="1"/>
</dbReference>
<dbReference type="FunFam" id="1.10.287.110:FF:000016">
    <property type="entry name" value="DnaJ (Hsp40) homolog, subfamily A, member 2"/>
    <property type="match status" value="1"/>
</dbReference>
<dbReference type="GO" id="GO:0005524">
    <property type="term" value="F:ATP binding"/>
    <property type="evidence" value="ECO:0007669"/>
    <property type="project" value="InterPro"/>
</dbReference>
<evidence type="ECO:0000256" key="2">
    <source>
        <dbReference type="ARBA" id="ARBA00022723"/>
    </source>
</evidence>
<dbReference type="GO" id="GO:0006457">
    <property type="term" value="P:protein folding"/>
    <property type="evidence" value="ECO:0007669"/>
    <property type="project" value="InterPro"/>
</dbReference>
<dbReference type="InterPro" id="IPR002939">
    <property type="entry name" value="DnaJ_C"/>
</dbReference>
<keyword evidence="3" id="KW-0677">Repeat</keyword>
<dbReference type="Gene3D" id="2.60.260.20">
    <property type="entry name" value="Urease metallochaperone UreE, N-terminal domain"/>
    <property type="match status" value="2"/>
</dbReference>
<keyword evidence="7" id="KW-0449">Lipoprotein</keyword>
<evidence type="ECO:0000256" key="4">
    <source>
        <dbReference type="ARBA" id="ARBA00022771"/>
    </source>
</evidence>
<keyword evidence="1" id="KW-0488">Methylation</keyword>
<feature type="zinc finger region" description="CR-type" evidence="9">
    <location>
        <begin position="138"/>
        <end position="221"/>
    </location>
</feature>
<dbReference type="GO" id="GO:0051082">
    <property type="term" value="F:unfolded protein binding"/>
    <property type="evidence" value="ECO:0007669"/>
    <property type="project" value="InterPro"/>
</dbReference>
<dbReference type="InterPro" id="IPR008971">
    <property type="entry name" value="HSP40/DnaJ_pept-bd"/>
</dbReference>
<evidence type="ECO:0000259" key="12">
    <source>
        <dbReference type="PROSITE" id="PS51188"/>
    </source>
</evidence>
<name>A0A507DGD7_9FUNG</name>
<evidence type="ECO:0000256" key="6">
    <source>
        <dbReference type="ARBA" id="ARBA00023186"/>
    </source>
</evidence>
<evidence type="ECO:0000256" key="9">
    <source>
        <dbReference type="PROSITE-ProRule" id="PRU00546"/>
    </source>
</evidence>
<feature type="region of interest" description="Disordered" evidence="10">
    <location>
        <begin position="390"/>
        <end position="409"/>
    </location>
</feature>
<evidence type="ECO:0000256" key="3">
    <source>
        <dbReference type="ARBA" id="ARBA00022737"/>
    </source>
</evidence>
<evidence type="ECO:0000256" key="5">
    <source>
        <dbReference type="ARBA" id="ARBA00022833"/>
    </source>
</evidence>
<keyword evidence="4 9" id="KW-0863">Zinc-finger</keyword>
<gene>
    <name evidence="14" type="ORF">SeLEV6574_g00814</name>
    <name evidence="13" type="ORF">SeMB42_g05620</name>
</gene>
<comment type="caution">
    <text evidence="14">The sequence shown here is derived from an EMBL/GenBank/DDBJ whole genome shotgun (WGS) entry which is preliminary data.</text>
</comment>
<dbReference type="CDD" id="cd10719">
    <property type="entry name" value="DnaJ_zf"/>
    <property type="match status" value="1"/>
</dbReference>
<keyword evidence="15" id="KW-1185">Reference proteome</keyword>
<feature type="domain" description="J" evidence="11">
    <location>
        <begin position="15"/>
        <end position="77"/>
    </location>
</feature>
<dbReference type="Pfam" id="PF01556">
    <property type="entry name" value="DnaJ_C"/>
    <property type="match status" value="1"/>
</dbReference>
<dbReference type="FunFam" id="2.60.260.20:FF:000036">
    <property type="entry name" value="Type I HSP40 co-chaperone"/>
    <property type="match status" value="1"/>
</dbReference>
<reference evidence="15 16" key="1">
    <citation type="journal article" date="2019" name="Sci. Rep.">
        <title>Comparative genomics of chytrid fungi reveal insights into the obligate biotrophic and pathogenic lifestyle of Synchytrium endobioticum.</title>
        <authorList>
            <person name="van de Vossenberg B.T.L.H."/>
            <person name="Warris S."/>
            <person name="Nguyen H.D.T."/>
            <person name="van Gent-Pelzer M.P.E."/>
            <person name="Joly D.L."/>
            <person name="van de Geest H.C."/>
            <person name="Bonants P.J.M."/>
            <person name="Smith D.S."/>
            <person name="Levesque C.A."/>
            <person name="van der Lee T.A.J."/>
        </authorList>
    </citation>
    <scope>NUCLEOTIDE SEQUENCE [LARGE SCALE GENOMIC DNA]</scope>
    <source>
        <strain evidence="14 16">LEV6574</strain>
        <strain evidence="13 15">MB42</strain>
    </source>
</reference>
<proteinExistence type="inferred from homology"/>
<evidence type="ECO:0000313" key="14">
    <source>
        <dbReference type="EMBL" id="TPX50606.1"/>
    </source>
</evidence>
<dbReference type="Pfam" id="PF00226">
    <property type="entry name" value="DnaJ"/>
    <property type="match status" value="1"/>
</dbReference>